<comment type="caution">
    <text evidence="3">The sequence shown here is derived from an EMBL/GenBank/DDBJ whole genome shotgun (WGS) entry which is preliminary data.</text>
</comment>
<dbReference type="AlphaFoldDB" id="A0A4Q7W2E1"/>
<dbReference type="Pfam" id="PF14346">
    <property type="entry name" value="DUF4398"/>
    <property type="match status" value="1"/>
</dbReference>
<keyword evidence="4" id="KW-1185">Reference proteome</keyword>
<evidence type="ECO:0000259" key="2">
    <source>
        <dbReference type="Pfam" id="PF14346"/>
    </source>
</evidence>
<organism evidence="3 4">
    <name type="scientific">Rivibacter subsaxonicus</name>
    <dbReference type="NCBI Taxonomy" id="457575"/>
    <lineage>
        <taxon>Bacteria</taxon>
        <taxon>Pseudomonadati</taxon>
        <taxon>Pseudomonadota</taxon>
        <taxon>Betaproteobacteria</taxon>
        <taxon>Burkholderiales</taxon>
        <taxon>Rivibacter</taxon>
    </lineage>
</organism>
<feature type="domain" description="DUF4398" evidence="2">
    <location>
        <begin position="25"/>
        <end position="99"/>
    </location>
</feature>
<reference evidence="3 4" key="1">
    <citation type="submission" date="2019-02" db="EMBL/GenBank/DDBJ databases">
        <title>Genomic Encyclopedia of Type Strains, Phase IV (KMG-IV): sequencing the most valuable type-strain genomes for metagenomic binning, comparative biology and taxonomic classification.</title>
        <authorList>
            <person name="Goeker M."/>
        </authorList>
    </citation>
    <scope>NUCLEOTIDE SEQUENCE [LARGE SCALE GENOMIC DNA]</scope>
    <source>
        <strain evidence="3 4">DSM 19570</strain>
    </source>
</reference>
<gene>
    <name evidence="3" type="ORF">EV670_1158</name>
</gene>
<dbReference type="InterPro" id="IPR025511">
    <property type="entry name" value="DUF4398"/>
</dbReference>
<name>A0A4Q7W2E1_9BURK</name>
<proteinExistence type="predicted"/>
<accession>A0A4Q7W2E1</accession>
<dbReference type="Gene3D" id="1.20.1270.390">
    <property type="match status" value="1"/>
</dbReference>
<protein>
    <submittedName>
        <fullName evidence="3">Uncharacterized protein DUF4398</fullName>
    </submittedName>
</protein>
<evidence type="ECO:0000313" key="3">
    <source>
        <dbReference type="EMBL" id="RZU03125.1"/>
    </source>
</evidence>
<feature type="region of interest" description="Disordered" evidence="1">
    <location>
        <begin position="83"/>
        <end position="116"/>
    </location>
</feature>
<sequence>MPVLVSGVSILAIACASTPAPTEHVAVASSAVSRAVSAGGNEAAPAEMRTARDKLDRAKLAMAAKEYDQARVLAQEAQVDARLAEAKATSSKASKAADEVRQASRALSEEIDRKKQ</sequence>
<evidence type="ECO:0000256" key="1">
    <source>
        <dbReference type="SAM" id="MobiDB-lite"/>
    </source>
</evidence>
<feature type="compositionally biased region" description="Basic and acidic residues" evidence="1">
    <location>
        <begin position="95"/>
        <end position="116"/>
    </location>
</feature>
<dbReference type="Proteomes" id="UP000293671">
    <property type="component" value="Unassembled WGS sequence"/>
</dbReference>
<evidence type="ECO:0000313" key="4">
    <source>
        <dbReference type="Proteomes" id="UP000293671"/>
    </source>
</evidence>
<dbReference type="EMBL" id="SHKP01000004">
    <property type="protein sequence ID" value="RZU03125.1"/>
    <property type="molecule type" value="Genomic_DNA"/>
</dbReference>